<dbReference type="Gene3D" id="1.20.1640.10">
    <property type="entry name" value="Multidrug efflux transporter AcrB transmembrane domain"/>
    <property type="match status" value="1"/>
</dbReference>
<evidence type="ECO:0000256" key="4">
    <source>
        <dbReference type="ARBA" id="ARBA00022692"/>
    </source>
</evidence>
<dbReference type="STRING" id="151549.A0A4C1V7N8"/>
<dbReference type="Pfam" id="PF16414">
    <property type="entry name" value="NPC1_N"/>
    <property type="match status" value="1"/>
</dbReference>
<feature type="domain" description="SSD" evidence="14">
    <location>
        <begin position="552"/>
        <end position="584"/>
    </location>
</feature>
<evidence type="ECO:0000256" key="11">
    <source>
        <dbReference type="ARBA" id="ARBA00034049"/>
    </source>
</evidence>
<sequence>MKIWLCVYLCIALFAYARGQSINPWELPHLENAEHTCVMWGECHFDGRHHKNCYYNGPATRIFHEFLTEDQRDDVLQVLESRCQHLLHDEYGNRKDLQDVYGCCATEQILRMGESLMMAEGVLGRCPTCVRNYMRQTCELTCAPDQSRFLVPYVMEAPIDGSTYVNEIDYRMHDEFMNGAHASCAGVIVPQTGVPAINIMCGSAPNCTAQAWFDFSGDFENNEFVPFQVNYIATEDPSISMNAYAPPCNETFEGTLPCSCVDCLVACPIGTEPVVSEPCTVLSVNCVFSCNHPLVVIMITSWISIAMLYGFLMLNLTTNPIELWSSPESRTRQDLNYFNTRFGPFYRAAQVYIQITGLDPLLVEDENGNITTYGPAFQFEAIQEALALDNAIFNLGSEGGGIPLERVCFAPLRRRVAEQNIQQCVTMSISTYLRGDFNNATYLTRIQSCLNNYMNTDCLATWGGGSEPEIVFGGFEGDDILSADTLLLNFPISNFLSESELAPVLEWEQQFLDFLHDYEANHKPDFIDISYAAERSIEDEIERVSVAEMVPISYTGITTTLLAINVIPFFVLSIGVDNVFLMTNTLEDVKSKLKQYDDYKEGPPVYFVLTPGLNFTDPVHQNVICGGQLCNNDSLTTQIFLASRYSDITQISKSSNSWLDDFFDWSTLRGSCCRYVIDDETFCPSSDTSDRCASCIIDVDENGLRPIQEEFQRYIPFFLQDEPTETCNKGGLASYSTAVNYLLDEEGRATVYESSFMAYHTALSTSQDYTEALRYALEISDNITAVIHRDTGMTNVEVFPYAIFYVYYEQYLTIWADTFRTISYSMVGAFLFALILSGFNFFTTFAIIITVIMIVVDMMGLMYIWNIPLNAVSLVNLVVSIGIAVEFCSHTAYAYATSVKPIRERTEDALIRVGSTIITGITLTNIPIIVLSFSYTELIEIFFFRMFFGLVIIGFLHGMIFFPVLLSFMSNVGSYRSQKQGTS</sequence>
<dbReference type="GO" id="GO:0030299">
    <property type="term" value="P:intestinal cholesterol absorption"/>
    <property type="evidence" value="ECO:0007669"/>
    <property type="project" value="TreeGrafter"/>
</dbReference>
<comment type="catalytic activity">
    <reaction evidence="11">
        <text>cholesterol(in) = cholesterol(out)</text>
        <dbReference type="Rhea" id="RHEA:39747"/>
        <dbReference type="ChEBI" id="CHEBI:16113"/>
    </reaction>
</comment>
<evidence type="ECO:0000256" key="10">
    <source>
        <dbReference type="ARBA" id="ARBA00023180"/>
    </source>
</evidence>
<dbReference type="GO" id="GO:0005886">
    <property type="term" value="C:plasma membrane"/>
    <property type="evidence" value="ECO:0007669"/>
    <property type="project" value="TreeGrafter"/>
</dbReference>
<feature type="transmembrane region" description="Helical" evidence="12">
    <location>
        <begin position="909"/>
        <end position="935"/>
    </location>
</feature>
<dbReference type="InterPro" id="IPR053958">
    <property type="entry name" value="HMGCR/SNAP/NPC1-like_SSD"/>
</dbReference>
<evidence type="ECO:0000256" key="7">
    <source>
        <dbReference type="ARBA" id="ARBA00023055"/>
    </source>
</evidence>
<dbReference type="Pfam" id="PF22314">
    <property type="entry name" value="NPC1_MLD"/>
    <property type="match status" value="1"/>
</dbReference>
<comment type="caution">
    <text evidence="15">The sequence shown here is derived from an EMBL/GenBank/DDBJ whole genome shotgun (WGS) entry which is preliminary data.</text>
</comment>
<organism evidence="15 16">
    <name type="scientific">Eumeta variegata</name>
    <name type="common">Bagworm moth</name>
    <name type="synonym">Eumeta japonica</name>
    <dbReference type="NCBI Taxonomy" id="151549"/>
    <lineage>
        <taxon>Eukaryota</taxon>
        <taxon>Metazoa</taxon>
        <taxon>Ecdysozoa</taxon>
        <taxon>Arthropoda</taxon>
        <taxon>Hexapoda</taxon>
        <taxon>Insecta</taxon>
        <taxon>Pterygota</taxon>
        <taxon>Neoptera</taxon>
        <taxon>Endopterygota</taxon>
        <taxon>Lepidoptera</taxon>
        <taxon>Glossata</taxon>
        <taxon>Ditrysia</taxon>
        <taxon>Tineoidea</taxon>
        <taxon>Psychidae</taxon>
        <taxon>Oiketicinae</taxon>
        <taxon>Eumeta</taxon>
    </lineage>
</organism>
<evidence type="ECO:0000256" key="9">
    <source>
        <dbReference type="ARBA" id="ARBA00023157"/>
    </source>
</evidence>
<dbReference type="GO" id="GO:0015485">
    <property type="term" value="F:cholesterol binding"/>
    <property type="evidence" value="ECO:0007669"/>
    <property type="project" value="TreeGrafter"/>
</dbReference>
<dbReference type="GO" id="GO:0015918">
    <property type="term" value="P:sterol transport"/>
    <property type="evidence" value="ECO:0007669"/>
    <property type="project" value="TreeGrafter"/>
</dbReference>
<keyword evidence="3" id="KW-0813">Transport</keyword>
<feature type="signal peptide" evidence="13">
    <location>
        <begin position="1"/>
        <end position="19"/>
    </location>
</feature>
<evidence type="ECO:0000256" key="5">
    <source>
        <dbReference type="ARBA" id="ARBA00022729"/>
    </source>
</evidence>
<feature type="transmembrane region" description="Helical" evidence="12">
    <location>
        <begin position="862"/>
        <end position="888"/>
    </location>
</feature>
<dbReference type="Pfam" id="PF12349">
    <property type="entry name" value="Sterol-sensing"/>
    <property type="match status" value="1"/>
</dbReference>
<name>A0A4C1V7N8_EUMVA</name>
<dbReference type="PANTHER" id="PTHR45727">
    <property type="entry name" value="NPC INTRACELLULAR CHOLESTEROL TRANSPORTER 1"/>
    <property type="match status" value="1"/>
</dbReference>
<evidence type="ECO:0000256" key="8">
    <source>
        <dbReference type="ARBA" id="ARBA00023136"/>
    </source>
</evidence>
<evidence type="ECO:0000256" key="13">
    <source>
        <dbReference type="SAM" id="SignalP"/>
    </source>
</evidence>
<keyword evidence="8 12" id="KW-0472">Membrane</keyword>
<keyword evidence="5 13" id="KW-0732">Signal</keyword>
<dbReference type="EMBL" id="BGZK01000296">
    <property type="protein sequence ID" value="GBP34888.1"/>
    <property type="molecule type" value="Genomic_DNA"/>
</dbReference>
<dbReference type="InterPro" id="IPR000731">
    <property type="entry name" value="SSD"/>
</dbReference>
<keyword evidence="6 12" id="KW-1133">Transmembrane helix</keyword>
<comment type="similarity">
    <text evidence="2">Belongs to the patched family.</text>
</comment>
<dbReference type="PANTHER" id="PTHR45727:SF2">
    <property type="entry name" value="NPC INTRACELLULAR CHOLESTEROL TRANSPORTER 1"/>
    <property type="match status" value="1"/>
</dbReference>
<dbReference type="SUPFAM" id="SSF82866">
    <property type="entry name" value="Multidrug efflux transporter AcrB transmembrane domain"/>
    <property type="match status" value="1"/>
</dbReference>
<dbReference type="AlphaFoldDB" id="A0A4C1V7N8"/>
<dbReference type="PROSITE" id="PS50156">
    <property type="entry name" value="SSD"/>
    <property type="match status" value="1"/>
</dbReference>
<dbReference type="GO" id="GO:0042632">
    <property type="term" value="P:cholesterol homeostasis"/>
    <property type="evidence" value="ECO:0007669"/>
    <property type="project" value="TreeGrafter"/>
</dbReference>
<feature type="transmembrane region" description="Helical" evidence="12">
    <location>
        <begin position="829"/>
        <end position="856"/>
    </location>
</feature>
<keyword evidence="16" id="KW-1185">Reference proteome</keyword>
<dbReference type="Proteomes" id="UP000299102">
    <property type="component" value="Unassembled WGS sequence"/>
</dbReference>
<feature type="transmembrane region" description="Helical" evidence="12">
    <location>
        <begin position="941"/>
        <end position="969"/>
    </location>
</feature>
<dbReference type="InterPro" id="IPR053956">
    <property type="entry name" value="NPC1_MLD"/>
</dbReference>
<evidence type="ECO:0000256" key="3">
    <source>
        <dbReference type="ARBA" id="ARBA00022448"/>
    </source>
</evidence>
<proteinExistence type="inferred from homology"/>
<evidence type="ECO:0000256" key="6">
    <source>
        <dbReference type="ARBA" id="ARBA00022989"/>
    </source>
</evidence>
<keyword evidence="10" id="KW-0325">Glycoprotein</keyword>
<gene>
    <name evidence="15" type="primary">Npc1b</name>
    <name evidence="15" type="ORF">EVAR_26477_1</name>
</gene>
<reference evidence="15 16" key="1">
    <citation type="journal article" date="2019" name="Commun. Biol.">
        <title>The bagworm genome reveals a unique fibroin gene that provides high tensile strength.</title>
        <authorList>
            <person name="Kono N."/>
            <person name="Nakamura H."/>
            <person name="Ohtoshi R."/>
            <person name="Tomita M."/>
            <person name="Numata K."/>
            <person name="Arakawa K."/>
        </authorList>
    </citation>
    <scope>NUCLEOTIDE SEQUENCE [LARGE SCALE GENOMIC DNA]</scope>
</reference>
<comment type="subcellular location">
    <subcellularLocation>
        <location evidence="1">Membrane</location>
        <topology evidence="1">Multi-pass membrane protein</topology>
    </subcellularLocation>
</comment>
<evidence type="ECO:0000313" key="15">
    <source>
        <dbReference type="EMBL" id="GBP34888.1"/>
    </source>
</evidence>
<evidence type="ECO:0000313" key="16">
    <source>
        <dbReference type="Proteomes" id="UP000299102"/>
    </source>
</evidence>
<evidence type="ECO:0000259" key="14">
    <source>
        <dbReference type="PROSITE" id="PS50156"/>
    </source>
</evidence>
<accession>A0A4C1V7N8</accession>
<keyword evidence="7" id="KW-0445">Lipid transport</keyword>
<dbReference type="InterPro" id="IPR032190">
    <property type="entry name" value="NPC1_N"/>
</dbReference>
<evidence type="ECO:0000256" key="12">
    <source>
        <dbReference type="SAM" id="Phobius"/>
    </source>
</evidence>
<keyword evidence="4 12" id="KW-0812">Transmembrane</keyword>
<keyword evidence="9" id="KW-1015">Disulfide bond</keyword>
<dbReference type="OrthoDB" id="6510177at2759"/>
<evidence type="ECO:0000256" key="1">
    <source>
        <dbReference type="ARBA" id="ARBA00004141"/>
    </source>
</evidence>
<feature type="chain" id="PRO_5020041325" evidence="13">
    <location>
        <begin position="20"/>
        <end position="983"/>
    </location>
</feature>
<protein>
    <submittedName>
        <fullName evidence="15">NPC intracellular cholesterol transporter 1 homolog 1b</fullName>
    </submittedName>
</protein>
<evidence type="ECO:0000256" key="2">
    <source>
        <dbReference type="ARBA" id="ARBA00005585"/>
    </source>
</evidence>